<evidence type="ECO:0000256" key="5">
    <source>
        <dbReference type="PROSITE-ProRule" id="PRU10015"/>
    </source>
</evidence>
<keyword evidence="2 4" id="KW-0808">Transferase</keyword>
<dbReference type="RefSeq" id="WP_124951163.1">
    <property type="nucleotide sequence ID" value="NZ_RRCM01000001.1"/>
</dbReference>
<dbReference type="GO" id="GO:0032259">
    <property type="term" value="P:methylation"/>
    <property type="evidence" value="ECO:0007669"/>
    <property type="project" value="UniProtKB-KW"/>
</dbReference>
<dbReference type="PANTHER" id="PTHR11061:SF30">
    <property type="entry name" value="TRNA (URACIL(54)-C(5))-METHYLTRANSFERASE"/>
    <property type="match status" value="1"/>
</dbReference>
<accession>A0A3P3Q468</accession>
<dbReference type="SUPFAM" id="SSF53335">
    <property type="entry name" value="S-adenosyl-L-methionine-dependent methyltransferases"/>
    <property type="match status" value="1"/>
</dbReference>
<dbReference type="InterPro" id="IPR030390">
    <property type="entry name" value="MeTrfase_TrmA_AS"/>
</dbReference>
<evidence type="ECO:0000256" key="1">
    <source>
        <dbReference type="ARBA" id="ARBA00022603"/>
    </source>
</evidence>
<feature type="binding site" evidence="4">
    <location>
        <position position="360"/>
    </location>
    <ligand>
        <name>S-adenosyl-L-methionine</name>
        <dbReference type="ChEBI" id="CHEBI:59789"/>
    </ligand>
</feature>
<keyword evidence="7" id="KW-1185">Reference proteome</keyword>
<organism evidence="6 7">
    <name type="scientific">Lachnoanaerobaculum orale</name>
    <dbReference type="NCBI Taxonomy" id="979627"/>
    <lineage>
        <taxon>Bacteria</taxon>
        <taxon>Bacillati</taxon>
        <taxon>Bacillota</taxon>
        <taxon>Clostridia</taxon>
        <taxon>Lachnospirales</taxon>
        <taxon>Lachnospiraceae</taxon>
        <taxon>Lachnoanaerobaculum</taxon>
    </lineage>
</organism>
<comment type="similarity">
    <text evidence="4">Belongs to the class I-like SAM-binding methyltransferase superfamily. RNA M5U methyltransferase family.</text>
</comment>
<dbReference type="InterPro" id="IPR010280">
    <property type="entry name" value="U5_MeTrfase_fam"/>
</dbReference>
<dbReference type="Gene3D" id="2.40.50.1070">
    <property type="match status" value="1"/>
</dbReference>
<evidence type="ECO:0000256" key="2">
    <source>
        <dbReference type="ARBA" id="ARBA00022679"/>
    </source>
</evidence>
<proteinExistence type="inferred from homology"/>
<feature type="active site" evidence="5">
    <location>
        <position position="432"/>
    </location>
</feature>
<protein>
    <submittedName>
        <fullName evidence="6">Class I SAM-dependent RNA methyltransferase</fullName>
    </submittedName>
</protein>
<dbReference type="GO" id="GO:0006396">
    <property type="term" value="P:RNA processing"/>
    <property type="evidence" value="ECO:0007669"/>
    <property type="project" value="InterPro"/>
</dbReference>
<feature type="binding site" evidence="4">
    <location>
        <position position="405"/>
    </location>
    <ligand>
        <name>S-adenosyl-L-methionine</name>
        <dbReference type="ChEBI" id="CHEBI:59789"/>
    </ligand>
</feature>
<dbReference type="GO" id="GO:0008173">
    <property type="term" value="F:RNA methyltransferase activity"/>
    <property type="evidence" value="ECO:0007669"/>
    <property type="project" value="InterPro"/>
</dbReference>
<dbReference type="Gene3D" id="2.40.50.140">
    <property type="entry name" value="Nucleic acid-binding proteins"/>
    <property type="match status" value="1"/>
</dbReference>
<dbReference type="InterPro" id="IPR012340">
    <property type="entry name" value="NA-bd_OB-fold"/>
</dbReference>
<sequence length="475" mass="53027">MKKGDILSGQIVESNFPDSAYADCEGEKVLIKKGILGQTVEFAVTKKRKGKLEGRVLNVVEKSWLEDNENPCIHYETCGGCTYQTLSYENQLKLKDEQLRALMEGATDNDFLWEGVIPSPKYLAYRNKMEFSFGDEKKDGDLALGMHKKGSHYDIVNVFGCKIVDSDFTKLLELTLNFFKERNISYFHKNTHTGFLRHLLVRRSEYNSEILISLVTTSSFGFVEDPNVRKEASILGDAEIALIREWADYIKSECDKGILNGSIGGILHTKNDSYADAVLNQGTTLLYGKDYITERLNGLDFKITPFSFFQTNSKGAEVLYNVAGKYLGNTEGKSVFDLYSGTGTIAQLLAPKSEKVYGVEIVEEAVEAAIENAKKNGLYNCEFIAGDVLKVVDTLGFNPDIIILDPPRDGIHPKALPKILEFGAKKIVYISCKPTSFVRDLKIMEAAGYRMEKCVGVDMFPNTVNCEAVVMLSRP</sequence>
<feature type="active site" description="Nucleophile" evidence="4">
    <location>
        <position position="432"/>
    </location>
</feature>
<dbReference type="PANTHER" id="PTHR11061">
    <property type="entry name" value="RNA M5U METHYLTRANSFERASE"/>
    <property type="match status" value="1"/>
</dbReference>
<dbReference type="PROSITE" id="PS01230">
    <property type="entry name" value="TRMA_1"/>
    <property type="match status" value="1"/>
</dbReference>
<evidence type="ECO:0000256" key="3">
    <source>
        <dbReference type="ARBA" id="ARBA00022691"/>
    </source>
</evidence>
<evidence type="ECO:0000313" key="7">
    <source>
        <dbReference type="Proteomes" id="UP000276982"/>
    </source>
</evidence>
<keyword evidence="1 4" id="KW-0489">Methyltransferase</keyword>
<evidence type="ECO:0000256" key="4">
    <source>
        <dbReference type="PROSITE-ProRule" id="PRU01024"/>
    </source>
</evidence>
<dbReference type="PROSITE" id="PS51687">
    <property type="entry name" value="SAM_MT_RNA_M5U"/>
    <property type="match status" value="1"/>
</dbReference>
<dbReference type="Proteomes" id="UP000276982">
    <property type="component" value="Unassembled WGS sequence"/>
</dbReference>
<dbReference type="InterPro" id="IPR029063">
    <property type="entry name" value="SAM-dependent_MTases_sf"/>
</dbReference>
<dbReference type="AlphaFoldDB" id="A0A3P3Q468"/>
<feature type="binding site" evidence="4">
    <location>
        <position position="339"/>
    </location>
    <ligand>
        <name>S-adenosyl-L-methionine</name>
        <dbReference type="ChEBI" id="CHEBI:59789"/>
    </ligand>
</feature>
<evidence type="ECO:0000313" key="6">
    <source>
        <dbReference type="EMBL" id="RRJ16031.1"/>
    </source>
</evidence>
<dbReference type="Gene3D" id="3.40.50.150">
    <property type="entry name" value="Vaccinia Virus protein VP39"/>
    <property type="match status" value="1"/>
</dbReference>
<gene>
    <name evidence="6" type="ORF">EHW90_03080</name>
</gene>
<reference evidence="6 7" key="1">
    <citation type="submission" date="2018-11" db="EMBL/GenBank/DDBJ databases">
        <title>Genome sequencing of Lachnoanaerobaculum orale DSM 24553T.</title>
        <authorList>
            <person name="Kook J.-K."/>
            <person name="Park S.-N."/>
            <person name="Lim Y.K."/>
        </authorList>
    </citation>
    <scope>NUCLEOTIDE SEQUENCE [LARGE SCALE GENOMIC DNA]</scope>
    <source>
        <strain evidence="6 7">DSM 24553</strain>
    </source>
</reference>
<feature type="binding site" evidence="4">
    <location>
        <position position="310"/>
    </location>
    <ligand>
        <name>S-adenosyl-L-methionine</name>
        <dbReference type="ChEBI" id="CHEBI:59789"/>
    </ligand>
</feature>
<keyword evidence="3 4" id="KW-0949">S-adenosyl-L-methionine</keyword>
<dbReference type="EMBL" id="RRCM01000001">
    <property type="protein sequence ID" value="RRJ16031.1"/>
    <property type="molecule type" value="Genomic_DNA"/>
</dbReference>
<comment type="caution">
    <text evidence="6">The sequence shown here is derived from an EMBL/GenBank/DDBJ whole genome shotgun (WGS) entry which is preliminary data.</text>
</comment>
<dbReference type="Pfam" id="PF05958">
    <property type="entry name" value="tRNA_U5-meth_tr"/>
    <property type="match status" value="1"/>
</dbReference>
<name>A0A3P3Q468_9FIRM</name>
<dbReference type="CDD" id="cd02440">
    <property type="entry name" value="AdoMet_MTases"/>
    <property type="match status" value="1"/>
</dbReference>